<dbReference type="PROSITE" id="PS50943">
    <property type="entry name" value="HTH_CROC1"/>
    <property type="match status" value="1"/>
</dbReference>
<dbReference type="CDD" id="cd00093">
    <property type="entry name" value="HTH_XRE"/>
    <property type="match status" value="1"/>
</dbReference>
<feature type="domain" description="HTH cro/C1-type" evidence="1">
    <location>
        <begin position="16"/>
        <end position="70"/>
    </location>
</feature>
<dbReference type="SUPFAM" id="SSF47413">
    <property type="entry name" value="lambda repressor-like DNA-binding domains"/>
    <property type="match status" value="1"/>
</dbReference>
<dbReference type="Gene3D" id="1.10.260.40">
    <property type="entry name" value="lambda repressor-like DNA-binding domains"/>
    <property type="match status" value="1"/>
</dbReference>
<dbReference type="EMBL" id="JBHUKU010000009">
    <property type="protein sequence ID" value="MFD2460922.1"/>
    <property type="molecule type" value="Genomic_DNA"/>
</dbReference>
<name>A0ABW5GJB6_9PSEU</name>
<dbReference type="RefSeq" id="WP_345394709.1">
    <property type="nucleotide sequence ID" value="NZ_BAABHG010000006.1"/>
</dbReference>
<gene>
    <name evidence="2" type="ORF">ACFSYJ_20105</name>
</gene>
<keyword evidence="3" id="KW-1185">Reference proteome</keyword>
<proteinExistence type="predicted"/>
<reference evidence="3" key="1">
    <citation type="journal article" date="2019" name="Int. J. Syst. Evol. Microbiol.">
        <title>The Global Catalogue of Microorganisms (GCM) 10K type strain sequencing project: providing services to taxonomists for standard genome sequencing and annotation.</title>
        <authorList>
            <consortium name="The Broad Institute Genomics Platform"/>
            <consortium name="The Broad Institute Genome Sequencing Center for Infectious Disease"/>
            <person name="Wu L."/>
            <person name="Ma J."/>
        </authorList>
    </citation>
    <scope>NUCLEOTIDE SEQUENCE [LARGE SCALE GENOMIC DNA]</scope>
    <source>
        <strain evidence="3">CGMCC 4.7643</strain>
    </source>
</reference>
<dbReference type="Pfam" id="PF19054">
    <property type="entry name" value="DUF5753"/>
    <property type="match status" value="1"/>
</dbReference>
<evidence type="ECO:0000313" key="3">
    <source>
        <dbReference type="Proteomes" id="UP001597419"/>
    </source>
</evidence>
<sequence>MTQVKCPAALALGCELRDARIAAGMTPAELAAAIQVGREYVHYLEHGYRTLSSTHLARTSGVLGISGVGYQRLMDLARQAGEADLIAVEPEHDAALAREYERLATTVLVWAPWELPVPLRTVDYTRAVLRGSTEDQLVAHLARVSTAPRGYTAILSEDVLCHPAVGRDQLDWLYHNTSTVSLRIVPRARCRVPAAFTCLTSARFPATIIAAHQHVHAYLTSKRVVTHYHDTVQQLLDHALSEDKSRELIAKNLVNA</sequence>
<dbReference type="InterPro" id="IPR010982">
    <property type="entry name" value="Lambda_DNA-bd_dom_sf"/>
</dbReference>
<dbReference type="InterPro" id="IPR001387">
    <property type="entry name" value="Cro/C1-type_HTH"/>
</dbReference>
<evidence type="ECO:0000313" key="2">
    <source>
        <dbReference type="EMBL" id="MFD2460922.1"/>
    </source>
</evidence>
<evidence type="ECO:0000259" key="1">
    <source>
        <dbReference type="PROSITE" id="PS50943"/>
    </source>
</evidence>
<dbReference type="Pfam" id="PF13560">
    <property type="entry name" value="HTH_31"/>
    <property type="match status" value="1"/>
</dbReference>
<protein>
    <submittedName>
        <fullName evidence="2">Scr1 family TA system antitoxin-like transcriptional regulator</fullName>
    </submittedName>
</protein>
<accession>A0ABW5GJB6</accession>
<dbReference type="SMART" id="SM00530">
    <property type="entry name" value="HTH_XRE"/>
    <property type="match status" value="1"/>
</dbReference>
<organism evidence="2 3">
    <name type="scientific">Amycolatopsis samaneae</name>
    <dbReference type="NCBI Taxonomy" id="664691"/>
    <lineage>
        <taxon>Bacteria</taxon>
        <taxon>Bacillati</taxon>
        <taxon>Actinomycetota</taxon>
        <taxon>Actinomycetes</taxon>
        <taxon>Pseudonocardiales</taxon>
        <taxon>Pseudonocardiaceae</taxon>
        <taxon>Amycolatopsis</taxon>
    </lineage>
</organism>
<comment type="caution">
    <text evidence="2">The sequence shown here is derived from an EMBL/GenBank/DDBJ whole genome shotgun (WGS) entry which is preliminary data.</text>
</comment>
<dbReference type="InterPro" id="IPR043917">
    <property type="entry name" value="DUF5753"/>
</dbReference>
<dbReference type="Proteomes" id="UP001597419">
    <property type="component" value="Unassembled WGS sequence"/>
</dbReference>